<accession>A0ABR7X318</accession>
<comment type="caution">
    <text evidence="3">The sequence shown here is derived from an EMBL/GenBank/DDBJ whole genome shotgun (WGS) entry which is preliminary data.</text>
</comment>
<keyword evidence="1" id="KW-0732">Signal</keyword>
<dbReference type="Proteomes" id="UP000618754">
    <property type="component" value="Unassembled WGS sequence"/>
</dbReference>
<evidence type="ECO:0000256" key="1">
    <source>
        <dbReference type="SAM" id="SignalP"/>
    </source>
</evidence>
<sequence length="342" mass="35618">MKKYFLILLMAAPACLASAQDNKIPYYTRSLANDGIKRVFVNTSGGSISVSGEAGQQPHIDVYVSGNRIGELSKEEIKKRLEENYILNIDIHNGELHATAKPRRSLNWGNKSLSIGFKIYVNKEAATNLNTSGGSIHLDNLTGTQNFETSGGSISVDKVMGAVKGETSGGSITVSNTKPSIDMETSGGSITAADCQGIIKLETSGGSLSLTNLYGNINAQTSGGSVKGNNIEGELVTGTSGGSVNLTGISGSVDASTSAGGIHVQMNKIGKYVKLDGNSGHVDLTIPKQGVDLDLRGDNVRLNVTNSDFSGRKEKEAIVGKLNGGGPLVQVRGDGTVNVSSN</sequence>
<dbReference type="EMBL" id="JACWMW010000001">
    <property type="protein sequence ID" value="MBD1384994.1"/>
    <property type="molecule type" value="Genomic_DNA"/>
</dbReference>
<evidence type="ECO:0000313" key="4">
    <source>
        <dbReference type="Proteomes" id="UP000618754"/>
    </source>
</evidence>
<proteinExistence type="predicted"/>
<feature type="chain" id="PRO_5046855505" evidence="1">
    <location>
        <begin position="20"/>
        <end position="342"/>
    </location>
</feature>
<dbReference type="PANTHER" id="PTHR34094:SF1">
    <property type="entry name" value="PROTEIN FAM185A"/>
    <property type="match status" value="1"/>
</dbReference>
<organism evidence="3 4">
    <name type="scientific">Mucilaginibacter rigui</name>
    <dbReference type="NCBI Taxonomy" id="534635"/>
    <lineage>
        <taxon>Bacteria</taxon>
        <taxon>Pseudomonadati</taxon>
        <taxon>Bacteroidota</taxon>
        <taxon>Sphingobacteriia</taxon>
        <taxon>Sphingobacteriales</taxon>
        <taxon>Sphingobacteriaceae</taxon>
        <taxon>Mucilaginibacter</taxon>
    </lineage>
</organism>
<evidence type="ECO:0000313" key="3">
    <source>
        <dbReference type="EMBL" id="MBD1384994.1"/>
    </source>
</evidence>
<evidence type="ECO:0000259" key="2">
    <source>
        <dbReference type="Pfam" id="PF13349"/>
    </source>
</evidence>
<name>A0ABR7X318_9SPHI</name>
<gene>
    <name evidence="3" type="ORF">IDJ75_06865</name>
</gene>
<dbReference type="Pfam" id="PF13349">
    <property type="entry name" value="DUF4097"/>
    <property type="match status" value="1"/>
</dbReference>
<dbReference type="PANTHER" id="PTHR34094">
    <property type="match status" value="1"/>
</dbReference>
<dbReference type="RefSeq" id="WP_191174828.1">
    <property type="nucleotide sequence ID" value="NZ_JACWMW010000001.1"/>
</dbReference>
<feature type="signal peptide" evidence="1">
    <location>
        <begin position="1"/>
        <end position="19"/>
    </location>
</feature>
<feature type="domain" description="DUF4097" evidence="2">
    <location>
        <begin position="180"/>
        <end position="314"/>
    </location>
</feature>
<dbReference type="InterPro" id="IPR025164">
    <property type="entry name" value="Toastrack_DUF4097"/>
</dbReference>
<protein>
    <submittedName>
        <fullName evidence="3">DUF4097 family beta strand repeat protein</fullName>
    </submittedName>
</protein>
<reference evidence="3 4" key="1">
    <citation type="submission" date="2020-09" db="EMBL/GenBank/DDBJ databases">
        <title>Novel species of Mucilaginibacter isolated from a glacier on the Tibetan Plateau.</title>
        <authorList>
            <person name="Liu Q."/>
            <person name="Xin Y.-H."/>
        </authorList>
    </citation>
    <scope>NUCLEOTIDE SEQUENCE [LARGE SCALE GENOMIC DNA]</scope>
    <source>
        <strain evidence="3 4">CGMCC 1.13878</strain>
    </source>
</reference>
<keyword evidence="4" id="KW-1185">Reference proteome</keyword>